<dbReference type="EMBL" id="CAMXCT010006146">
    <property type="protein sequence ID" value="CAI4014024.1"/>
    <property type="molecule type" value="Genomic_DNA"/>
</dbReference>
<dbReference type="InterPro" id="IPR011993">
    <property type="entry name" value="PH-like_dom_sf"/>
</dbReference>
<dbReference type="Gene3D" id="2.30.29.30">
    <property type="entry name" value="Pleckstrin-homology domain (PH domain)/Phosphotyrosine-binding domain (PTB)"/>
    <property type="match status" value="1"/>
</dbReference>
<gene>
    <name evidence="3" type="ORF">C1SCF055_LOCUS38955</name>
</gene>
<sequence>MHRGRSQELDDKLRRFSARAESGSPASIVRSERRAAQETFRSGWSRSIQVTPPCKSAHAARRCSSLPGSREPRDSVQGRGEHQGFLQLPQYQDSATNLADRITSRSLSAGQRTTSSSSTAGRWRFARELPGKELSHEGWLAKHSSGKISGRWQQRYFRLEGCYLRYMQTPSSTAKKTFNLQKAQNLTVAEDQPRELNLDFGYRSWRLRAADAAEARRWLVLLEAGRLTAGNAEEGDASESDMDDSASVCSVPSGSSTTAESLHSAEPTTPKFGIRDKEKADKVLPSWPAPAIADTLEVNTEELDRQFDSWLPFANEDVSLQISTPSTSFVCDGLSRALHGHWLRLCEVCAAAMADDKLRLEASGKRPAVAAERAVTTLLQGQSESHAARESLENFLGEYLLRILRRMELWVARYDPSADEVATVAKWWLFQAEPALLPFCHRAERFAGEKLEHSEQAVISIEKLLLREWESRSCEEASGLCSHIFEGHYAEEAGNVDLARLLRSLQESADAWQTWRSHSAACNRAASVLIAMLNAALRSQHAASRMLLSEAERLSRTSRRRTFPKMIQMGRQALHEFQKAGACSDGKGKRIPEEVLAAAAQDAVQLAIFCSHTSDSLEGWGSTKELCRDVLLAFESAFQTEVSSLTRALTTVHHHYNRQFLKVDSFSSLLRKDHSGGTGILTSATAAWIEFLQNFTGNRQVPSQVPGVPGQVLGTLRERVGASIVELLASAWVQNFVRAPPPLSVWGTRLFTAFAADEAALTSLAPDSKELGKFRQMVETMRGFLQVNAQSRWQELGKAENVLQKLLAEEQGRALTHALWQTATR</sequence>
<evidence type="ECO:0000313" key="3">
    <source>
        <dbReference type="EMBL" id="CAI4014024.1"/>
    </source>
</evidence>
<dbReference type="PROSITE" id="PS50003">
    <property type="entry name" value="PH_DOMAIN"/>
    <property type="match status" value="1"/>
</dbReference>
<organism evidence="3">
    <name type="scientific">Cladocopium goreaui</name>
    <dbReference type="NCBI Taxonomy" id="2562237"/>
    <lineage>
        <taxon>Eukaryota</taxon>
        <taxon>Sar</taxon>
        <taxon>Alveolata</taxon>
        <taxon>Dinophyceae</taxon>
        <taxon>Suessiales</taxon>
        <taxon>Symbiodiniaceae</taxon>
        <taxon>Cladocopium</taxon>
    </lineage>
</organism>
<evidence type="ECO:0000313" key="4">
    <source>
        <dbReference type="EMBL" id="CAL4801336.1"/>
    </source>
</evidence>
<protein>
    <submittedName>
        <fullName evidence="4">DNA (Cytosine-5)-methyltransferase 3B</fullName>
    </submittedName>
</protein>
<dbReference type="InterPro" id="IPR001849">
    <property type="entry name" value="PH_domain"/>
</dbReference>
<evidence type="ECO:0000256" key="1">
    <source>
        <dbReference type="SAM" id="MobiDB-lite"/>
    </source>
</evidence>
<feature type="region of interest" description="Disordered" evidence="1">
    <location>
        <begin position="1"/>
        <end position="80"/>
    </location>
</feature>
<feature type="compositionally biased region" description="Basic and acidic residues" evidence="1">
    <location>
        <begin position="1"/>
        <end position="14"/>
    </location>
</feature>
<dbReference type="SUPFAM" id="SSF50729">
    <property type="entry name" value="PH domain-like"/>
    <property type="match status" value="1"/>
</dbReference>
<reference evidence="3" key="1">
    <citation type="submission" date="2022-10" db="EMBL/GenBank/DDBJ databases">
        <authorList>
            <person name="Chen Y."/>
            <person name="Dougan E. K."/>
            <person name="Chan C."/>
            <person name="Rhodes N."/>
            <person name="Thang M."/>
        </authorList>
    </citation>
    <scope>NUCLEOTIDE SEQUENCE</scope>
</reference>
<feature type="domain" description="PH" evidence="2">
    <location>
        <begin position="133"/>
        <end position="227"/>
    </location>
</feature>
<comment type="caution">
    <text evidence="3">The sequence shown here is derived from an EMBL/GenBank/DDBJ whole genome shotgun (WGS) entry which is preliminary data.</text>
</comment>
<dbReference type="OrthoDB" id="432141at2759"/>
<proteinExistence type="predicted"/>
<dbReference type="AlphaFoldDB" id="A0A9P1GKP3"/>
<feature type="compositionally biased region" description="Basic and acidic residues" evidence="1">
    <location>
        <begin position="70"/>
        <end position="80"/>
    </location>
</feature>
<feature type="compositionally biased region" description="Polar residues" evidence="1">
    <location>
        <begin position="39"/>
        <end position="50"/>
    </location>
</feature>
<name>A0A9P1GKP3_9DINO</name>
<dbReference type="Proteomes" id="UP001152797">
    <property type="component" value="Unassembled WGS sequence"/>
</dbReference>
<dbReference type="EMBL" id="CAMXCT020006146">
    <property type="protein sequence ID" value="CAL1167399.1"/>
    <property type="molecule type" value="Genomic_DNA"/>
</dbReference>
<dbReference type="EMBL" id="CAMXCT030006146">
    <property type="protein sequence ID" value="CAL4801336.1"/>
    <property type="molecule type" value="Genomic_DNA"/>
</dbReference>
<evidence type="ECO:0000259" key="2">
    <source>
        <dbReference type="PROSITE" id="PS50003"/>
    </source>
</evidence>
<feature type="region of interest" description="Disordered" evidence="1">
    <location>
        <begin position="232"/>
        <end position="274"/>
    </location>
</feature>
<dbReference type="SMART" id="SM00233">
    <property type="entry name" value="PH"/>
    <property type="match status" value="1"/>
</dbReference>
<feature type="compositionally biased region" description="Acidic residues" evidence="1">
    <location>
        <begin position="233"/>
        <end position="244"/>
    </location>
</feature>
<feature type="compositionally biased region" description="Low complexity" evidence="1">
    <location>
        <begin position="245"/>
        <end position="256"/>
    </location>
</feature>
<dbReference type="Pfam" id="PF00169">
    <property type="entry name" value="PH"/>
    <property type="match status" value="1"/>
</dbReference>
<accession>A0A9P1GKP3</accession>
<reference evidence="4 5" key="2">
    <citation type="submission" date="2024-05" db="EMBL/GenBank/DDBJ databases">
        <authorList>
            <person name="Chen Y."/>
            <person name="Shah S."/>
            <person name="Dougan E. K."/>
            <person name="Thang M."/>
            <person name="Chan C."/>
        </authorList>
    </citation>
    <scope>NUCLEOTIDE SEQUENCE [LARGE SCALE GENOMIC DNA]</scope>
</reference>
<keyword evidence="5" id="KW-1185">Reference proteome</keyword>
<evidence type="ECO:0000313" key="5">
    <source>
        <dbReference type="Proteomes" id="UP001152797"/>
    </source>
</evidence>